<dbReference type="PROSITE" id="PS51257">
    <property type="entry name" value="PROKAR_LIPOPROTEIN"/>
    <property type="match status" value="1"/>
</dbReference>
<dbReference type="EMBL" id="AAHDIV010000049">
    <property type="protein sequence ID" value="EBU8136848.1"/>
    <property type="molecule type" value="Genomic_DNA"/>
</dbReference>
<keyword evidence="1" id="KW-0732">Signal</keyword>
<evidence type="ECO:0008006" key="3">
    <source>
        <dbReference type="Google" id="ProtNLM"/>
    </source>
</evidence>
<dbReference type="AlphaFoldDB" id="A0A5V7P8Q7"/>
<feature type="signal peptide" evidence="1">
    <location>
        <begin position="1"/>
        <end position="25"/>
    </location>
</feature>
<organism evidence="2">
    <name type="scientific">Salmonella enterica subsp. enterica serovar Poona</name>
    <dbReference type="NCBI Taxonomy" id="436295"/>
    <lineage>
        <taxon>Bacteria</taxon>
        <taxon>Pseudomonadati</taxon>
        <taxon>Pseudomonadota</taxon>
        <taxon>Gammaproteobacteria</taxon>
        <taxon>Enterobacterales</taxon>
        <taxon>Enterobacteriaceae</taxon>
        <taxon>Salmonella</taxon>
    </lineage>
</organism>
<reference evidence="2" key="1">
    <citation type="submission" date="2018-05" db="EMBL/GenBank/DDBJ databases">
        <authorList>
            <person name="Ashton P.M."/>
            <person name="Dallman T."/>
            <person name="Nair S."/>
            <person name="De Pinna E."/>
            <person name="Peters T."/>
            <person name="Grant K."/>
        </authorList>
    </citation>
    <scope>NUCLEOTIDE SEQUENCE [LARGE SCALE GENOMIC DNA]</scope>
    <source>
        <strain evidence="2">127535</strain>
    </source>
</reference>
<evidence type="ECO:0000256" key="1">
    <source>
        <dbReference type="SAM" id="SignalP"/>
    </source>
</evidence>
<comment type="caution">
    <text evidence="2">The sequence shown here is derived from an EMBL/GenBank/DDBJ whole genome shotgun (WGS) entry which is preliminary data.</text>
</comment>
<gene>
    <name evidence="2" type="ORF">DLM27_24855</name>
</gene>
<name>A0A5V7P8Q7_SALET</name>
<dbReference type="Proteomes" id="UP000839895">
    <property type="component" value="Unassembled WGS sequence"/>
</dbReference>
<protein>
    <recommendedName>
        <fullName evidence="3">DUF1036 domain-containing protein</fullName>
    </recommendedName>
</protein>
<sequence length="240" mass="26867">MRISKVGLMVVLMFACAVASSKAIADNCYYGGTPVTMTFFANNRSIWLRPAIGEGQKRKCEIHGDTTANNVPYYTLVQKVNTGEGDYFGVGLHNLQQERDFYVRGHWVWAVFGVACRVKKISTTDDCQWKGVRLDDMVYILGEGESDGAKPVHLPIELDMSFWAKDTNNATSRRSHWVINARRDNPNLPRDLTINASTFNNMVYCTALVGPDHKLYGVDTGRCLDLPDPQLFGTCPAVEY</sequence>
<feature type="chain" id="PRO_5030141144" description="DUF1036 domain-containing protein" evidence="1">
    <location>
        <begin position="26"/>
        <end position="240"/>
    </location>
</feature>
<accession>A0A5V7P8Q7</accession>
<proteinExistence type="predicted"/>
<evidence type="ECO:0000313" key="2">
    <source>
        <dbReference type="EMBL" id="EBU8136848.1"/>
    </source>
</evidence>